<proteinExistence type="predicted"/>
<dbReference type="Pfam" id="PF00134">
    <property type="entry name" value="Cyclin_N"/>
    <property type="match status" value="1"/>
</dbReference>
<dbReference type="PANTHER" id="PTHR15615:SF10">
    <property type="entry name" value="PHO85 CYCLIN-2-RELATED"/>
    <property type="match status" value="1"/>
</dbReference>
<name>A0A0F4ZGX6_9PEZI</name>
<feature type="compositionally biased region" description="Polar residues" evidence="1">
    <location>
        <begin position="271"/>
        <end position="286"/>
    </location>
</feature>
<dbReference type="SUPFAM" id="SSF47954">
    <property type="entry name" value="Cyclin-like"/>
    <property type="match status" value="1"/>
</dbReference>
<dbReference type="GO" id="GO:0019901">
    <property type="term" value="F:protein kinase binding"/>
    <property type="evidence" value="ECO:0007669"/>
    <property type="project" value="InterPro"/>
</dbReference>
<comment type="caution">
    <text evidence="3">The sequence shown here is derived from an EMBL/GenBank/DDBJ whole genome shotgun (WGS) entry which is preliminary data.</text>
</comment>
<dbReference type="GO" id="GO:0016538">
    <property type="term" value="F:cyclin-dependent protein serine/threonine kinase regulator activity"/>
    <property type="evidence" value="ECO:0007669"/>
    <property type="project" value="TreeGrafter"/>
</dbReference>
<keyword evidence="4" id="KW-1185">Reference proteome</keyword>
<evidence type="ECO:0000313" key="3">
    <source>
        <dbReference type="EMBL" id="KKA29864.1"/>
    </source>
</evidence>
<protein>
    <recommendedName>
        <fullName evidence="2">Cyclin N-terminal domain-containing protein</fullName>
    </recommendedName>
</protein>
<evidence type="ECO:0000256" key="1">
    <source>
        <dbReference type="SAM" id="MobiDB-lite"/>
    </source>
</evidence>
<gene>
    <name evidence="3" type="ORF">TD95_000413</name>
</gene>
<dbReference type="Gene3D" id="1.10.472.10">
    <property type="entry name" value="Cyclin-like"/>
    <property type="match status" value="1"/>
</dbReference>
<dbReference type="AlphaFoldDB" id="A0A0F4ZGX6"/>
<dbReference type="PANTHER" id="PTHR15615">
    <property type="match status" value="1"/>
</dbReference>
<dbReference type="InterPro" id="IPR006671">
    <property type="entry name" value="Cyclin_N"/>
</dbReference>
<dbReference type="GO" id="GO:0005634">
    <property type="term" value="C:nucleus"/>
    <property type="evidence" value="ECO:0007669"/>
    <property type="project" value="TreeGrafter"/>
</dbReference>
<evidence type="ECO:0000313" key="4">
    <source>
        <dbReference type="Proteomes" id="UP000033483"/>
    </source>
</evidence>
<feature type="domain" description="Cyclin N-terminal" evidence="2">
    <location>
        <begin position="80"/>
        <end position="184"/>
    </location>
</feature>
<dbReference type="InterPro" id="IPR036915">
    <property type="entry name" value="Cyclin-like_sf"/>
</dbReference>
<dbReference type="OrthoDB" id="10250320at2759"/>
<accession>A0A0F4ZGX6</accession>
<dbReference type="Proteomes" id="UP000033483">
    <property type="component" value="Unassembled WGS sequence"/>
</dbReference>
<evidence type="ECO:0000259" key="2">
    <source>
        <dbReference type="Pfam" id="PF00134"/>
    </source>
</evidence>
<sequence length="382" mass="42858">MYTDIPAMSLDELNAGALQQFIYQPVSVEMISFLAKAAQSVIICDASLMPAPVLDNHTTTSTPLPATIEVGPSDGPLPSLETFITKLVVSSNVQVPTLMSSLVYLNRLRSKLQPMARGLRCTGHRIFLAALILAAKYLNDSSPRNKYWATYSNMHSENYDFALSRKEVNLMEKQLLSLLNWNLRITPEDLYAQLDPFLEPIRVQIADRHQRRMRRLQQKMRQESTLVHEPAYKPAYTHVPAVAKVSVIEEDYSTIFDQYPSPPYSRGRSAQVPSPTNDYSSNSSVALDSPPDLYIAGSSSSSSRATTPSEGADEETYVHISHTHQADHSPDVLVMQQTLHKQPMHYSLYENNTFDPLDLPKPKRTRRRGVFGRMFGANTATL</sequence>
<dbReference type="EMBL" id="LAEV01000658">
    <property type="protein sequence ID" value="KKA29864.1"/>
    <property type="molecule type" value="Genomic_DNA"/>
</dbReference>
<dbReference type="GO" id="GO:0000307">
    <property type="term" value="C:cyclin-dependent protein kinase holoenzyme complex"/>
    <property type="evidence" value="ECO:0007669"/>
    <property type="project" value="TreeGrafter"/>
</dbReference>
<organism evidence="3 4">
    <name type="scientific">Thielaviopsis punctulata</name>
    <dbReference type="NCBI Taxonomy" id="72032"/>
    <lineage>
        <taxon>Eukaryota</taxon>
        <taxon>Fungi</taxon>
        <taxon>Dikarya</taxon>
        <taxon>Ascomycota</taxon>
        <taxon>Pezizomycotina</taxon>
        <taxon>Sordariomycetes</taxon>
        <taxon>Hypocreomycetidae</taxon>
        <taxon>Microascales</taxon>
        <taxon>Ceratocystidaceae</taxon>
        <taxon>Thielaviopsis</taxon>
    </lineage>
</organism>
<reference evidence="3 4" key="1">
    <citation type="submission" date="2015-03" db="EMBL/GenBank/DDBJ databases">
        <authorList>
            <person name="Radwan O."/>
            <person name="Al-Naeli F.A."/>
            <person name="Rendon G.A."/>
            <person name="Fields C."/>
        </authorList>
    </citation>
    <scope>NUCLEOTIDE SEQUENCE [LARGE SCALE GENOMIC DNA]</scope>
    <source>
        <strain evidence="3">CR-DP1</strain>
    </source>
</reference>
<dbReference type="CDD" id="cd20557">
    <property type="entry name" value="CYCLIN_ScPCL1-like"/>
    <property type="match status" value="1"/>
</dbReference>
<dbReference type="InterPro" id="IPR013922">
    <property type="entry name" value="Cyclin_PHO80-like"/>
</dbReference>
<feature type="region of interest" description="Disordered" evidence="1">
    <location>
        <begin position="259"/>
        <end position="314"/>
    </location>
</feature>